<dbReference type="InterPro" id="IPR002142">
    <property type="entry name" value="Peptidase_S49"/>
</dbReference>
<protein>
    <recommendedName>
        <fullName evidence="2">Peptidase S49 domain-containing protein</fullName>
    </recommendedName>
</protein>
<feature type="domain" description="Peptidase S49" evidence="2">
    <location>
        <begin position="147"/>
        <end position="284"/>
    </location>
</feature>
<dbReference type="Proteomes" id="UP000479293">
    <property type="component" value="Unassembled WGS sequence"/>
</dbReference>
<dbReference type="Gene3D" id="3.90.226.10">
    <property type="entry name" value="2-enoyl-CoA Hydratase, Chain A, domain 1"/>
    <property type="match status" value="1"/>
</dbReference>
<dbReference type="InterPro" id="IPR033855">
    <property type="entry name" value="Protein_C"/>
</dbReference>
<dbReference type="InterPro" id="IPR029045">
    <property type="entry name" value="ClpP/crotonase-like_dom_sf"/>
</dbReference>
<dbReference type="EMBL" id="WHLY01000002">
    <property type="protein sequence ID" value="MPR36537.1"/>
    <property type="molecule type" value="Genomic_DNA"/>
</dbReference>
<dbReference type="AlphaFoldDB" id="A0A7C9BLF5"/>
<keyword evidence="4" id="KW-1185">Reference proteome</keyword>
<dbReference type="CDD" id="cd07022">
    <property type="entry name" value="S49_Sppa_36K_type"/>
    <property type="match status" value="1"/>
</dbReference>
<reference evidence="3 4" key="1">
    <citation type="submission" date="2019-10" db="EMBL/GenBank/DDBJ databases">
        <title>Draft Genome Sequence of Cytophagaceae sp. SJW1-29.</title>
        <authorList>
            <person name="Choi A."/>
        </authorList>
    </citation>
    <scope>NUCLEOTIDE SEQUENCE [LARGE SCALE GENOMIC DNA]</scope>
    <source>
        <strain evidence="3 4">SJW1-29</strain>
    </source>
</reference>
<name>A0A7C9BLF5_9BACT</name>
<proteinExistence type="inferred from homology"/>
<dbReference type="SUPFAM" id="SSF52096">
    <property type="entry name" value="ClpP/crotonase"/>
    <property type="match status" value="1"/>
</dbReference>
<dbReference type="GO" id="GO:0008233">
    <property type="term" value="F:peptidase activity"/>
    <property type="evidence" value="ECO:0007669"/>
    <property type="project" value="InterPro"/>
</dbReference>
<sequence length="287" mass="31178">MNAETFSGLWFIDEPFAHRMEGIILPRLAAGFDPIPPHFLRANEQLRAGISFRDSQGNFSYSRYLLDKYLTAGGGDVAVIPINGTMSRYGFCGGGNEEIASVLAEAATEKQVKGVVLKMDTPGGTVDSTDMLADAVASFPKRIEAWTNYCASAGMFVASQADDITMENGIVSSVGSIGVLMVYVDRSEQLEKSGQKVTIFRADGSQDKARINGVEPLTDELRAEITAQLNEAKASFDGYVRRGRAGKMISDEPLTGKMYNKRDALRLGLVDRLGSLADTINRVRSWA</sequence>
<gene>
    <name evidence="3" type="ORF">GBK04_25155</name>
</gene>
<dbReference type="RefSeq" id="WP_152764528.1">
    <property type="nucleotide sequence ID" value="NZ_WHLY01000002.1"/>
</dbReference>
<evidence type="ECO:0000313" key="3">
    <source>
        <dbReference type="EMBL" id="MPR36537.1"/>
    </source>
</evidence>
<evidence type="ECO:0000259" key="2">
    <source>
        <dbReference type="Pfam" id="PF01343"/>
    </source>
</evidence>
<organism evidence="3 4">
    <name type="scientific">Salmonirosea aquatica</name>
    <dbReference type="NCBI Taxonomy" id="2654236"/>
    <lineage>
        <taxon>Bacteria</taxon>
        <taxon>Pseudomonadati</taxon>
        <taxon>Bacteroidota</taxon>
        <taxon>Cytophagia</taxon>
        <taxon>Cytophagales</taxon>
        <taxon>Spirosomataceae</taxon>
        <taxon>Salmonirosea</taxon>
    </lineage>
</organism>
<accession>A0A7C9BLF5</accession>
<dbReference type="PANTHER" id="PTHR42987:SF4">
    <property type="entry name" value="PROTEASE SOHB-RELATED"/>
    <property type="match status" value="1"/>
</dbReference>
<dbReference type="PANTHER" id="PTHR42987">
    <property type="entry name" value="PEPTIDASE S49"/>
    <property type="match status" value="1"/>
</dbReference>
<comment type="caution">
    <text evidence="3">The sequence shown here is derived from an EMBL/GenBank/DDBJ whole genome shotgun (WGS) entry which is preliminary data.</text>
</comment>
<dbReference type="Pfam" id="PF01343">
    <property type="entry name" value="Peptidase_S49"/>
    <property type="match status" value="1"/>
</dbReference>
<dbReference type="GO" id="GO:0006508">
    <property type="term" value="P:proteolysis"/>
    <property type="evidence" value="ECO:0007669"/>
    <property type="project" value="InterPro"/>
</dbReference>
<evidence type="ECO:0000256" key="1">
    <source>
        <dbReference type="ARBA" id="ARBA00008683"/>
    </source>
</evidence>
<comment type="similarity">
    <text evidence="1">Belongs to the peptidase S49 family.</text>
</comment>
<evidence type="ECO:0000313" key="4">
    <source>
        <dbReference type="Proteomes" id="UP000479293"/>
    </source>
</evidence>